<evidence type="ECO:0000256" key="3">
    <source>
        <dbReference type="ARBA" id="ARBA00048228"/>
    </source>
</evidence>
<dbReference type="PANTHER" id="PTHR39673">
    <property type="entry name" value="TUNGSTEN FORMYLMETHANOFURAN DEHYDROGENASE, SUBUNIT C (FWDC)"/>
    <property type="match status" value="1"/>
</dbReference>
<name>A0A7J3MWR2_9CREN</name>
<sequence>MIEVVFRLLQKPRAPIDISSISPSIIAGYTINEVGSIAIRYGNRVLKAKDLFEIDCYNHIPGDPKLIKIIFTGMGTEKLWFVGKDMEEGIIEVHGNVGPFAGYEMKGGCLIVRGCARECLGVSMENGIIEVHGEAGSFVGAKPFFSNSTGMRGGRIVIRGNAQHYVGFCMRGGYVEIFGDVGDFLGTKMSGGTIVVHGSSGAYPGLEMINGLIIICKGVEDMDTGFEALEIQDYIQKPYSHSFRAFVGDRLANGFGLILLLNGCK</sequence>
<evidence type="ECO:0000313" key="4">
    <source>
        <dbReference type="EMBL" id="HFQ78120.1"/>
    </source>
</evidence>
<evidence type="ECO:0000313" key="5">
    <source>
        <dbReference type="EMBL" id="HGT97973.1"/>
    </source>
</evidence>
<dbReference type="SUPFAM" id="SSF69336">
    <property type="entry name" value="Alpha subunit of glutamate synthase, C-terminal domain"/>
    <property type="match status" value="1"/>
</dbReference>
<dbReference type="PANTHER" id="PTHR39673:SF5">
    <property type="entry name" value="TUNGSTEN-CONTAINING FORMYLMETHANOFURAN DEHYDROGENASE 2 SUBUNIT C"/>
    <property type="match status" value="1"/>
</dbReference>
<evidence type="ECO:0000256" key="1">
    <source>
        <dbReference type="ARBA" id="ARBA00004830"/>
    </source>
</evidence>
<comment type="caution">
    <text evidence="5">The sequence shown here is derived from an EMBL/GenBank/DDBJ whole genome shotgun (WGS) entry which is preliminary data.</text>
</comment>
<protein>
    <recommendedName>
        <fullName evidence="2">formylmethanofuran dehydrogenase</fullName>
        <ecNumber evidence="2">1.2.7.12</ecNumber>
    </recommendedName>
</protein>
<dbReference type="EMBL" id="DTAU01000008">
    <property type="protein sequence ID" value="HFQ78120.1"/>
    <property type="molecule type" value="Genomic_DNA"/>
</dbReference>
<dbReference type="EC" id="1.2.7.12" evidence="2"/>
<evidence type="ECO:0000256" key="2">
    <source>
        <dbReference type="ARBA" id="ARBA00012692"/>
    </source>
</evidence>
<reference evidence="5" key="1">
    <citation type="journal article" date="2020" name="mSystems">
        <title>Genome- and Community-Level Interaction Insights into Carbon Utilization and Element Cycling Functions of Hydrothermarchaeota in Hydrothermal Sediment.</title>
        <authorList>
            <person name="Zhou Z."/>
            <person name="Liu Y."/>
            <person name="Xu W."/>
            <person name="Pan J."/>
            <person name="Luo Z.H."/>
            <person name="Li M."/>
        </authorList>
    </citation>
    <scope>NUCLEOTIDE SEQUENCE [LARGE SCALE GENOMIC DNA]</scope>
    <source>
        <strain evidence="4">SpSt-629</strain>
        <strain evidence="5">SpSt-688</strain>
    </source>
</reference>
<organism evidence="5">
    <name type="scientific">Ignisphaera aggregans</name>
    <dbReference type="NCBI Taxonomy" id="334771"/>
    <lineage>
        <taxon>Archaea</taxon>
        <taxon>Thermoproteota</taxon>
        <taxon>Thermoprotei</taxon>
        <taxon>Desulfurococcales</taxon>
        <taxon>Desulfurococcaceae</taxon>
        <taxon>Ignisphaera</taxon>
    </lineage>
</organism>
<accession>A0A7J3MWR2</accession>
<proteinExistence type="predicted"/>
<dbReference type="GO" id="GO:0019386">
    <property type="term" value="P:methanogenesis, from carbon dioxide"/>
    <property type="evidence" value="ECO:0007669"/>
    <property type="project" value="UniProtKB-UniPathway"/>
</dbReference>
<comment type="pathway">
    <text evidence="1">One-carbon metabolism; methanogenesis from CO(2); 5,10-methenyl-5,6,7,8-tetrahydromethanopterin from CO(2): step 1/3.</text>
</comment>
<dbReference type="InterPro" id="IPR036485">
    <property type="entry name" value="Glu_synth_asu_C_sf"/>
</dbReference>
<dbReference type="InterPro" id="IPR017550">
    <property type="entry name" value="Formylmethanofuran_DH_suC"/>
</dbReference>
<dbReference type="EMBL" id="DTDH01000024">
    <property type="protein sequence ID" value="HGT97973.1"/>
    <property type="molecule type" value="Genomic_DNA"/>
</dbReference>
<dbReference type="GO" id="GO:0046914">
    <property type="term" value="F:transition metal ion binding"/>
    <property type="evidence" value="ECO:0007669"/>
    <property type="project" value="InterPro"/>
</dbReference>
<dbReference type="Gene3D" id="2.160.20.60">
    <property type="entry name" value="Glutamate synthase, alpha subunit, C-terminal domain"/>
    <property type="match status" value="2"/>
</dbReference>
<dbReference type="UniPathway" id="UPA00640">
    <property type="reaction ID" value="UER00692"/>
</dbReference>
<dbReference type="NCBIfam" id="TIGR03122">
    <property type="entry name" value="one_C_dehyd_C"/>
    <property type="match status" value="1"/>
</dbReference>
<dbReference type="AlphaFoldDB" id="A0A7J3MWR2"/>
<gene>
    <name evidence="4" type="ORF">ENT99_00255</name>
    <name evidence="5" type="ORF">ENU64_00895</name>
</gene>
<comment type="catalytic activity">
    <reaction evidence="3">
        <text>N-formylmethanofuran + 2 oxidized [2Fe-2S]-[ferredoxin] + H2O = methanofuran + 2 reduced [2Fe-2S]-[ferredoxin] + CO2 + H(+)</text>
        <dbReference type="Rhea" id="RHEA:19841"/>
        <dbReference type="Rhea" id="RHEA-COMP:10000"/>
        <dbReference type="Rhea" id="RHEA-COMP:10001"/>
        <dbReference type="ChEBI" id="CHEBI:15377"/>
        <dbReference type="ChEBI" id="CHEBI:15378"/>
        <dbReference type="ChEBI" id="CHEBI:16526"/>
        <dbReference type="ChEBI" id="CHEBI:33737"/>
        <dbReference type="ChEBI" id="CHEBI:33738"/>
        <dbReference type="ChEBI" id="CHEBI:57727"/>
        <dbReference type="ChEBI" id="CHEBI:58151"/>
        <dbReference type="EC" id="1.2.7.12"/>
    </reaction>
</comment>
<dbReference type="GO" id="GO:0018493">
    <property type="term" value="F:formylmethanofuran dehydrogenase activity"/>
    <property type="evidence" value="ECO:0007669"/>
    <property type="project" value="UniProtKB-EC"/>
</dbReference>